<accession>A0ABW9F3M9</accession>
<organism evidence="1 2">
    <name type="scientific">Yersinia proxima</name>
    <dbReference type="NCBI Taxonomy" id="2890316"/>
    <lineage>
        <taxon>Bacteria</taxon>
        <taxon>Pseudomonadati</taxon>
        <taxon>Pseudomonadota</taxon>
        <taxon>Gammaproteobacteria</taxon>
        <taxon>Enterobacterales</taxon>
        <taxon>Yersiniaceae</taxon>
        <taxon>Yersinia</taxon>
    </lineage>
</organism>
<gene>
    <name evidence="1" type="ORF">WFP14_18170</name>
</gene>
<evidence type="ECO:0000313" key="2">
    <source>
        <dbReference type="Proteomes" id="UP001629523"/>
    </source>
</evidence>
<evidence type="ECO:0000313" key="1">
    <source>
        <dbReference type="EMBL" id="MFM1348473.1"/>
    </source>
</evidence>
<reference evidence="1 2" key="1">
    <citation type="journal article" date="2024" name="Infect. Genet. Evol.">
        <title>Characteristics and comparative genome analysis of Yersinia enterocolitica and related species associated with human infections in Switzerland 2019-2023.</title>
        <authorList>
            <person name="Stevens M.J.A."/>
            <person name="Horlbog J.A."/>
            <person name="Diethelm A."/>
            <person name="Stephan R."/>
            <person name="Nuesch-Inderbinen M."/>
        </authorList>
    </citation>
    <scope>NUCLEOTIDE SEQUENCE [LARGE SCALE GENOMIC DNA]</scope>
    <source>
        <strain evidence="1 2">N20-0302</strain>
    </source>
</reference>
<dbReference type="RefSeq" id="WP_050076816.1">
    <property type="nucleotide sequence ID" value="NZ_CABHYW010000019.1"/>
</dbReference>
<dbReference type="Proteomes" id="UP001629523">
    <property type="component" value="Unassembled WGS sequence"/>
</dbReference>
<proteinExistence type="predicted"/>
<sequence length="211" mass="23592">MSGLLTSIKFSVKPSLSDYIPPTLLNRRSEPLQYSTQSYLKKRFSETIETTMNRDKVVREIVTTERIDAVNNKIIKIKTFDAATNKINSVIQKFDSANNMNASVARTYDYDPINKKVILTGKVKVTQKFDAKNNMIERVEKKFNAAGEIINESLGTAILNNSVSDINQLADSINSFPTKEINPASGDTMISSHLNIGPRNLVPVMNYASRL</sequence>
<comment type="caution">
    <text evidence="1">The sequence shown here is derived from an EMBL/GenBank/DDBJ whole genome shotgun (WGS) entry which is preliminary data.</text>
</comment>
<keyword evidence="2" id="KW-1185">Reference proteome</keyword>
<protein>
    <submittedName>
        <fullName evidence="1">Uncharacterized protein</fullName>
    </submittedName>
</protein>
<name>A0ABW9F3M9_9GAMM</name>
<dbReference type="EMBL" id="JBBEST010000011">
    <property type="protein sequence ID" value="MFM1348473.1"/>
    <property type="molecule type" value="Genomic_DNA"/>
</dbReference>